<evidence type="ECO:0000313" key="3">
    <source>
        <dbReference type="RefSeq" id="XP_010415371.1"/>
    </source>
</evidence>
<reference evidence="2" key="1">
    <citation type="journal article" date="2014" name="Nat. Commun.">
        <title>The emerging biofuel crop Camelina sativa retains a highly undifferentiated hexaploid genome structure.</title>
        <authorList>
            <person name="Kagale S."/>
            <person name="Koh C."/>
            <person name="Nixon J."/>
            <person name="Bollina V."/>
            <person name="Clarke W.E."/>
            <person name="Tuteja R."/>
            <person name="Spillane C."/>
            <person name="Robinson S.J."/>
            <person name="Links M.G."/>
            <person name="Clarke C."/>
            <person name="Higgins E.E."/>
            <person name="Huebert T."/>
            <person name="Sharpe A.G."/>
            <person name="Parkin I.A."/>
        </authorList>
    </citation>
    <scope>NUCLEOTIDE SEQUENCE [LARGE SCALE GENOMIC DNA]</scope>
    <source>
        <strain evidence="2">cv. DH55</strain>
    </source>
</reference>
<keyword evidence="2" id="KW-1185">Reference proteome</keyword>
<dbReference type="RefSeq" id="XP_010415371.1">
    <property type="nucleotide sequence ID" value="XM_010417069.1"/>
</dbReference>
<evidence type="ECO:0000256" key="1">
    <source>
        <dbReference type="SAM" id="MobiDB-lite"/>
    </source>
</evidence>
<dbReference type="GeneID" id="104701392"/>
<accession>A0ABM0SS59</accession>
<protein>
    <submittedName>
        <fullName evidence="3">Uncharacterized protein LOC104701392</fullName>
    </submittedName>
</protein>
<feature type="compositionally biased region" description="Polar residues" evidence="1">
    <location>
        <begin position="125"/>
        <end position="137"/>
    </location>
</feature>
<evidence type="ECO:0000313" key="2">
    <source>
        <dbReference type="Proteomes" id="UP000694864"/>
    </source>
</evidence>
<proteinExistence type="predicted"/>
<dbReference type="Pfam" id="PF03004">
    <property type="entry name" value="Transposase_24"/>
    <property type="match status" value="1"/>
</dbReference>
<name>A0ABM0SS59_CAMSA</name>
<dbReference type="Proteomes" id="UP000694864">
    <property type="component" value="Chromosome 7"/>
</dbReference>
<feature type="region of interest" description="Disordered" evidence="1">
    <location>
        <begin position="124"/>
        <end position="143"/>
    </location>
</feature>
<reference evidence="3" key="2">
    <citation type="submission" date="2025-08" db="UniProtKB">
        <authorList>
            <consortium name="RefSeq"/>
        </authorList>
    </citation>
    <scope>IDENTIFICATION</scope>
    <source>
        <tissue evidence="3">Leaf</tissue>
    </source>
</reference>
<feature type="compositionally biased region" description="Polar residues" evidence="1">
    <location>
        <begin position="213"/>
        <end position="239"/>
    </location>
</feature>
<gene>
    <name evidence="3" type="primary">LOC104701392</name>
</gene>
<sequence length="259" mass="28693">MWYHVLAGRLRDMISKAKVSGNKPEWISGDIWELMVEYWGTDAARKRSKIASDNHLSCRDGFGPHAHTSGSRSYDQLRELIRRKEGIEPSMLRNLRETHRKADGTYVNDKAKSIEEEIQREIDALSQTSDGASQGDSDGTGLTRLDEDELFYKVVPSQNGRIFGLGGQNYIRERGESSAGAVSRISLERQLTSLQETLASVVEFMKQYMPEGSASTFPSTQPTSATGASVTSPTQGNNMENRDANLDPPTDPSEMADDV</sequence>
<organism evidence="2 3">
    <name type="scientific">Camelina sativa</name>
    <name type="common">False flax</name>
    <name type="synonym">Myagrum sativum</name>
    <dbReference type="NCBI Taxonomy" id="90675"/>
    <lineage>
        <taxon>Eukaryota</taxon>
        <taxon>Viridiplantae</taxon>
        <taxon>Streptophyta</taxon>
        <taxon>Embryophyta</taxon>
        <taxon>Tracheophyta</taxon>
        <taxon>Spermatophyta</taxon>
        <taxon>Magnoliopsida</taxon>
        <taxon>eudicotyledons</taxon>
        <taxon>Gunneridae</taxon>
        <taxon>Pentapetalae</taxon>
        <taxon>rosids</taxon>
        <taxon>malvids</taxon>
        <taxon>Brassicales</taxon>
        <taxon>Brassicaceae</taxon>
        <taxon>Camelineae</taxon>
        <taxon>Camelina</taxon>
    </lineage>
</organism>
<feature type="region of interest" description="Disordered" evidence="1">
    <location>
        <begin position="212"/>
        <end position="259"/>
    </location>
</feature>
<dbReference type="InterPro" id="IPR004252">
    <property type="entry name" value="Probable_transposase_24"/>
</dbReference>